<reference evidence="1" key="1">
    <citation type="journal article" date="2022" name="Viruses">
        <title>Isolation of novel Xanthomonas phages for the plant pathogens X. translucens and X. campestris.</title>
        <authorList>
            <person name="Erdrich S.H."/>
            <person name="Sharma V."/>
            <person name="Schurr U."/>
            <person name="Arsova B."/>
            <person name="Frunzke J."/>
        </authorList>
    </citation>
    <scope>NUCLEOTIDE SEQUENCE</scope>
</reference>
<protein>
    <submittedName>
        <fullName evidence="1">Uncharacterized protein</fullName>
    </submittedName>
</protein>
<dbReference type="EMBL" id="ON189047">
    <property type="protein sequence ID" value="URA07117.1"/>
    <property type="molecule type" value="Genomic_DNA"/>
</dbReference>
<proteinExistence type="predicted"/>
<sequence>MIHEDGTMDVMVDGQVVRRRYSVDTTAGFGQQYEPETYDGEMVMWTVSSDVPTIIRTRQASGPDYSCACCGPSLRDLLYGDRHE</sequence>
<dbReference type="Proteomes" id="UP001056460">
    <property type="component" value="Segment"/>
</dbReference>
<gene>
    <name evidence="1" type="ORF">Mallos_BL6009</name>
</gene>
<organism evidence="1 2">
    <name type="scientific">Xanthomonas phage Mallos</name>
    <dbReference type="NCBI Taxonomy" id="2939131"/>
    <lineage>
        <taxon>Viruses</taxon>
        <taxon>Duplodnaviria</taxon>
        <taxon>Heunggongvirae</taxon>
        <taxon>Uroviricota</taxon>
        <taxon>Caudoviricetes</taxon>
        <taxon>Mesyanzhinovviridae</taxon>
        <taxon>Bradleyvirinae</taxon>
        <taxon>Mallosvirus</taxon>
        <taxon>Mallosvirus mallos</taxon>
    </lineage>
</organism>
<name>A0A9E7E1F4_9CAUD</name>
<evidence type="ECO:0000313" key="1">
    <source>
        <dbReference type="EMBL" id="URA07117.1"/>
    </source>
</evidence>
<keyword evidence="2" id="KW-1185">Reference proteome</keyword>
<accession>A0A9E7E1F4</accession>
<evidence type="ECO:0000313" key="2">
    <source>
        <dbReference type="Proteomes" id="UP001056460"/>
    </source>
</evidence>